<dbReference type="InterPro" id="IPR039693">
    <property type="entry name" value="Rtr1/RPAP2"/>
</dbReference>
<feature type="compositionally biased region" description="Basic and acidic residues" evidence="1">
    <location>
        <begin position="39"/>
        <end position="50"/>
    </location>
</feature>
<name>A0AA41V247_PAPNU</name>
<organism evidence="2 3">
    <name type="scientific">Papaver nudicaule</name>
    <name type="common">Iceland poppy</name>
    <dbReference type="NCBI Taxonomy" id="74823"/>
    <lineage>
        <taxon>Eukaryota</taxon>
        <taxon>Viridiplantae</taxon>
        <taxon>Streptophyta</taxon>
        <taxon>Embryophyta</taxon>
        <taxon>Tracheophyta</taxon>
        <taxon>Spermatophyta</taxon>
        <taxon>Magnoliopsida</taxon>
        <taxon>Ranunculales</taxon>
        <taxon>Papaveraceae</taxon>
        <taxon>Papaveroideae</taxon>
        <taxon>Papaver</taxon>
    </lineage>
</organism>
<dbReference type="AlphaFoldDB" id="A0AA41V247"/>
<dbReference type="GO" id="GO:0005634">
    <property type="term" value="C:nucleus"/>
    <property type="evidence" value="ECO:0007669"/>
    <property type="project" value="TreeGrafter"/>
</dbReference>
<reference evidence="2" key="1">
    <citation type="submission" date="2022-03" db="EMBL/GenBank/DDBJ databases">
        <title>A functionally conserved STORR gene fusion in Papaver species that diverged 16.8 million years ago.</title>
        <authorList>
            <person name="Catania T."/>
        </authorList>
    </citation>
    <scope>NUCLEOTIDE SEQUENCE</scope>
    <source>
        <strain evidence="2">S-191538</strain>
    </source>
</reference>
<proteinExistence type="predicted"/>
<dbReference type="GO" id="GO:0005737">
    <property type="term" value="C:cytoplasm"/>
    <property type="evidence" value="ECO:0007669"/>
    <property type="project" value="TreeGrafter"/>
</dbReference>
<evidence type="ECO:0000313" key="3">
    <source>
        <dbReference type="Proteomes" id="UP001177140"/>
    </source>
</evidence>
<dbReference type="GO" id="GO:0043175">
    <property type="term" value="F:RNA polymerase core enzyme binding"/>
    <property type="evidence" value="ECO:0007669"/>
    <property type="project" value="InterPro"/>
</dbReference>
<dbReference type="EMBL" id="JAJJMA010074704">
    <property type="protein sequence ID" value="MCL7028011.1"/>
    <property type="molecule type" value="Genomic_DNA"/>
</dbReference>
<feature type="compositionally biased region" description="Low complexity" evidence="1">
    <location>
        <begin position="28"/>
        <end position="37"/>
    </location>
</feature>
<sequence length="361" mass="39392">MDPRVGEGVLLDDWIRPSNDIEGYAPQSDRISSRSSSKLQEKGKGLEAKSAKPKKGKGKADNEMEFPGSKNLTRSVTWGDEKETDNGNESHVNLGDIQVSGSQIVEDMDSSVHLASAEASPNALKQAAEAVDCGESVASDDVSEAGIIILPQHMNGGDTKMVENDLKPESAPLKWPTKPGLFKFELFDSENSCFEPPPEGSSLSLSPFATMYMALSGWVSSSSLAYIYGHDEDSQEEFLSVNGRSYPYKIGLTLPGLVMELRLPTPVSFLEQGMSRLLETMSFIDALPAFRMKQWHVIVLLFMDALSVYQVPGLSAHMTDTRMLTHKVLDGAQISSEDYERLKDHIIPLGGLPQFSTQSGG</sequence>
<feature type="region of interest" description="Disordered" evidence="1">
    <location>
        <begin position="17"/>
        <end position="94"/>
    </location>
</feature>
<dbReference type="Proteomes" id="UP001177140">
    <property type="component" value="Unassembled WGS sequence"/>
</dbReference>
<dbReference type="PANTHER" id="PTHR14732:SF0">
    <property type="entry name" value="RNA POLYMERASE II SUBUNIT B1 CTD PHOSPHATASE RPAP2-RELATED"/>
    <property type="match status" value="1"/>
</dbReference>
<evidence type="ECO:0000313" key="2">
    <source>
        <dbReference type="EMBL" id="MCL7028011.1"/>
    </source>
</evidence>
<dbReference type="GO" id="GO:0008420">
    <property type="term" value="F:RNA polymerase II CTD heptapeptide repeat phosphatase activity"/>
    <property type="evidence" value="ECO:0007669"/>
    <property type="project" value="InterPro"/>
</dbReference>
<comment type="caution">
    <text evidence="2">The sequence shown here is derived from an EMBL/GenBank/DDBJ whole genome shotgun (WGS) entry which is preliminary data.</text>
</comment>
<protein>
    <recommendedName>
        <fullName evidence="4">RNA polymerase II subunit B1 CTD phosphatase RPAP2 homolog</fullName>
    </recommendedName>
</protein>
<evidence type="ECO:0000256" key="1">
    <source>
        <dbReference type="SAM" id="MobiDB-lite"/>
    </source>
</evidence>
<gene>
    <name evidence="2" type="ORF">MKW94_030645</name>
</gene>
<dbReference type="PANTHER" id="PTHR14732">
    <property type="entry name" value="RNA POLYMERASE II SUBUNIT B1 CTD PHOSPHATASE RPAP2-RELATED"/>
    <property type="match status" value="1"/>
</dbReference>
<accession>A0AA41V247</accession>
<evidence type="ECO:0008006" key="4">
    <source>
        <dbReference type="Google" id="ProtNLM"/>
    </source>
</evidence>
<keyword evidence="3" id="KW-1185">Reference proteome</keyword>